<organism evidence="1 2">
    <name type="scientific">Bradyrhizobium zhanjiangense</name>
    <dbReference type="NCBI Taxonomy" id="1325107"/>
    <lineage>
        <taxon>Bacteria</taxon>
        <taxon>Pseudomonadati</taxon>
        <taxon>Pseudomonadota</taxon>
        <taxon>Alphaproteobacteria</taxon>
        <taxon>Hyphomicrobiales</taxon>
        <taxon>Nitrobacteraceae</taxon>
        <taxon>Bradyrhizobium</taxon>
    </lineage>
</organism>
<comment type="caution">
    <text evidence="1">The sequence shown here is derived from an EMBL/GenBank/DDBJ whole genome shotgun (WGS) entry which is preliminary data.</text>
</comment>
<dbReference type="RefSeq" id="WP_128943230.1">
    <property type="nucleotide sequence ID" value="NZ_LBJM01000002.1"/>
</dbReference>
<dbReference type="Proteomes" id="UP000290565">
    <property type="component" value="Unassembled WGS sequence"/>
</dbReference>
<dbReference type="EMBL" id="LBJM01000002">
    <property type="protein sequence ID" value="RXH42701.1"/>
    <property type="molecule type" value="Genomic_DNA"/>
</dbReference>
<gene>
    <name evidence="1" type="ORF">XH94_00975</name>
</gene>
<protein>
    <submittedName>
        <fullName evidence="1">Uncharacterized protein</fullName>
    </submittedName>
</protein>
<dbReference type="AlphaFoldDB" id="A0A4Q0SWJ7"/>
<reference evidence="1 2" key="1">
    <citation type="submission" date="2015-04" db="EMBL/GenBank/DDBJ databases">
        <title>Comparative genomics of rhizobia nodulating Arachis hypogaea in China.</title>
        <authorList>
            <person name="Li Y."/>
        </authorList>
    </citation>
    <scope>NUCLEOTIDE SEQUENCE [LARGE SCALE GENOMIC DNA]</scope>
    <source>
        <strain evidence="1 2">CCBAU 51787</strain>
    </source>
</reference>
<evidence type="ECO:0000313" key="2">
    <source>
        <dbReference type="Proteomes" id="UP000290565"/>
    </source>
</evidence>
<evidence type="ECO:0000313" key="1">
    <source>
        <dbReference type="EMBL" id="RXH42701.1"/>
    </source>
</evidence>
<name>A0A4Q0SWJ7_9BRAD</name>
<accession>A0A4Q0SWJ7</accession>
<sequence length="147" mass="16170">MTAPIGSKSEAALRAAMARLLDGRPERTDGALTVANLARESGVSRATANRAVDLLAEFRAAEARQRRSSPHALKQRIRTLEAELRAVRGAEMAELRTLTRTLAQHIQMLTLQIAERDAQIMRLQDELAQSPQANIVPLRRLPRDGAS</sequence>
<proteinExistence type="predicted"/>